<name>A0AAE3CJY8_9PROT</name>
<sequence>MTDKAQIAGTPSTLVRGIGLDTRKEAVFRMAFRMNRKANYRFLEADDRQAPDVAIADLDSPDGLAEADKFRKENPEIPLLATTVVPNNFPQFVTLTKPIRMETLFPALEQLLQPSPTTRESPVQQPSEPVGQVLNSAAATPEKISTSVQQPAPVLEREKPSFDPNQIDYFDPEQGLLALVQRAIRDQISVGIVDRRNGRLLWRIIPEQEKVDASVSMEEAQAIFREGEENLILRDGASFTDNDSVHSLTLTEYLWQIHAIAADGRLSKKIPLNRPVKLRRWPNLTRLYPLPEALRLAAFLARSPASPALTIRMLQVHSQALFNFLAAADALQLLEYSPVSGMASEPAIPSSTLAEAQRPSPAKRGFLGRLLSKIAGL</sequence>
<feature type="region of interest" description="Disordered" evidence="1">
    <location>
        <begin position="138"/>
        <end position="163"/>
    </location>
</feature>
<dbReference type="Proteomes" id="UP001197378">
    <property type="component" value="Unassembled WGS sequence"/>
</dbReference>
<gene>
    <name evidence="2" type="ORF">HFQ13_08575</name>
</gene>
<comment type="caution">
    <text evidence="2">The sequence shown here is derived from an EMBL/GenBank/DDBJ whole genome shotgun (WGS) entry which is preliminary data.</text>
</comment>
<evidence type="ECO:0000256" key="1">
    <source>
        <dbReference type="SAM" id="MobiDB-lite"/>
    </source>
</evidence>
<dbReference type="InterPro" id="IPR011006">
    <property type="entry name" value="CheY-like_superfamily"/>
</dbReference>
<keyword evidence="3" id="KW-1185">Reference proteome</keyword>
<dbReference type="EMBL" id="JAAXYO010000126">
    <property type="protein sequence ID" value="MBU2788256.1"/>
    <property type="molecule type" value="Genomic_DNA"/>
</dbReference>
<organism evidence="2 3">
    <name type="scientific">Igneacidithiobacillus copahuensis</name>
    <dbReference type="NCBI Taxonomy" id="2724909"/>
    <lineage>
        <taxon>Bacteria</taxon>
        <taxon>Pseudomonadati</taxon>
        <taxon>Pseudomonadota</taxon>
        <taxon>Acidithiobacillia</taxon>
        <taxon>Acidithiobacillales</taxon>
        <taxon>Acidithiobacillaceae</taxon>
        <taxon>Igneacidithiobacillus</taxon>
    </lineage>
</organism>
<dbReference type="SUPFAM" id="SSF52172">
    <property type="entry name" value="CheY-like"/>
    <property type="match status" value="1"/>
</dbReference>
<dbReference type="RefSeq" id="WP_215872272.1">
    <property type="nucleotide sequence ID" value="NZ_JAAXYO010000126.1"/>
</dbReference>
<protein>
    <submittedName>
        <fullName evidence="2">Response regulator</fullName>
    </submittedName>
</protein>
<reference evidence="2" key="1">
    <citation type="journal article" date="2021" name="ISME J.">
        <title>Genomic evolution of the class Acidithiobacillia: deep-branching Proteobacteria living in extreme acidic conditions.</title>
        <authorList>
            <person name="Moya-Beltran A."/>
            <person name="Beard S."/>
            <person name="Rojas-Villalobos C."/>
            <person name="Issotta F."/>
            <person name="Gallardo Y."/>
            <person name="Ulloa R."/>
            <person name="Giaveno A."/>
            <person name="Degli Esposti M."/>
            <person name="Johnson D.B."/>
            <person name="Quatrini R."/>
        </authorList>
    </citation>
    <scope>NUCLEOTIDE SEQUENCE</scope>
    <source>
        <strain evidence="2">VAN18-1</strain>
    </source>
</reference>
<evidence type="ECO:0000313" key="2">
    <source>
        <dbReference type="EMBL" id="MBU2788256.1"/>
    </source>
</evidence>
<proteinExistence type="predicted"/>
<feature type="compositionally biased region" description="Polar residues" evidence="1">
    <location>
        <begin position="138"/>
        <end position="150"/>
    </location>
</feature>
<accession>A0AAE3CJY8</accession>
<evidence type="ECO:0000313" key="3">
    <source>
        <dbReference type="Proteomes" id="UP001197378"/>
    </source>
</evidence>
<dbReference type="AlphaFoldDB" id="A0AAE3CJY8"/>